<accession>A0A918W1W2</accession>
<dbReference type="RefSeq" id="WP_189606341.1">
    <property type="nucleotide sequence ID" value="NZ_BMXB01000026.1"/>
</dbReference>
<evidence type="ECO:0000259" key="2">
    <source>
        <dbReference type="Pfam" id="PF16313"/>
    </source>
</evidence>
<dbReference type="PANTHER" id="PTHR38478:SF1">
    <property type="entry name" value="ZINC DEPENDENT METALLOPROTEASE DOMAIN LIPOPROTEIN"/>
    <property type="match status" value="1"/>
</dbReference>
<dbReference type="InterPro" id="IPR033413">
    <property type="entry name" value="DUF5117"/>
</dbReference>
<evidence type="ECO:0000259" key="4">
    <source>
        <dbReference type="Pfam" id="PF17162"/>
    </source>
</evidence>
<gene>
    <name evidence="5" type="ORF">GCM10007103_34760</name>
</gene>
<comment type="caution">
    <text evidence="5">The sequence shown here is derived from an EMBL/GenBank/DDBJ whole genome shotgun (WGS) entry which is preliminary data.</text>
</comment>
<feature type="domain" description="DUF5118" evidence="4">
    <location>
        <begin position="46"/>
        <end position="94"/>
    </location>
</feature>
<organism evidence="5 6">
    <name type="scientific">Salinimicrobium marinum</name>
    <dbReference type="NCBI Taxonomy" id="680283"/>
    <lineage>
        <taxon>Bacteria</taxon>
        <taxon>Pseudomonadati</taxon>
        <taxon>Bacteroidota</taxon>
        <taxon>Flavobacteriia</taxon>
        <taxon>Flavobacteriales</taxon>
        <taxon>Flavobacteriaceae</taxon>
        <taxon>Salinimicrobium</taxon>
    </lineage>
</organism>
<sequence>MNNRLLHRLGLVFLAFSISSCAVFQPDKPKTTAGSGEKSGDKNSLKAYDKVITKSAKTDEGLFTVHRVDDDYFYEIPDSLFNREMLMVTRIAQTASGIGFGGGKQDTQVLRWEKKNKKVLLRVVSHEVFAADSLPIHEAVVNSNFEPILFSFDVESIRKDSVGNATVIKVNDLYEKDVQALGFPERKRKDYKISRLDENRSYIDTIRSYPENIEVRHVKTYNAGEPPSNASTASISVKMSNSMILLPKVPMKRRYFDERVGWFARGQTDYGLDAQESKTVRYLDRWRLEVKDEDLEKFKRGVLVEPKEPIVYYIDRATPEKWVPYIKQGIEDWQEAFEAAGFKNAIIAKDAPSAEEDPDWSPEDVRYSVVRYLASPIPNANGPHVSDPRSGEILESDINWYHNVMTLLRNWFFVQTAAINEDARGVDFKDEIMGRLIRFVSSHEVGHTLGLPHNMGSSSAYPVESLRDPEFTKKYGTAPSIMDYARFNYIAQPEDGDVALMPNIGTYDKYSIEWGYRPILNTTAKEEKETLDSWILKHQNDLNYRFGSQQSGGVIDPSSQTEDLGDDAVLASQYGIKNLKRIVPNLIEWTAEDGKDYADLKTMYEQVLSQYNRYMGHVTANVGGVYKYTKTYDQDGAVYTHVPVEKQEKAMQFLQDELFSTPEWLIDQEIFNKVEFDGNIERVRETQERTLNNLLDFGRMARLIENGEINGNQAYSLMDMMTDLRSGIWSELRSGSAIETYRRNLQRAYIDRMEYLMTEEQSEIPSRYRSWISRSNVDVAQSDIRPVVRGELKNLQRDLRNSIGRSRDTMTRYHLQDALERVNLILDPNS</sequence>
<dbReference type="Proteomes" id="UP000610456">
    <property type="component" value="Unassembled WGS sequence"/>
</dbReference>
<feature type="signal peptide" evidence="1">
    <location>
        <begin position="1"/>
        <end position="24"/>
    </location>
</feature>
<name>A0A918W1W2_9FLAO</name>
<feature type="domain" description="EcxA zinc-binding" evidence="2">
    <location>
        <begin position="427"/>
        <end position="733"/>
    </location>
</feature>
<dbReference type="AlphaFoldDB" id="A0A918W1W2"/>
<keyword evidence="6" id="KW-1185">Reference proteome</keyword>
<dbReference type="PANTHER" id="PTHR38478">
    <property type="entry name" value="PEPTIDASE M1A AND M12B"/>
    <property type="match status" value="1"/>
</dbReference>
<evidence type="ECO:0000313" key="5">
    <source>
        <dbReference type="EMBL" id="GHA51222.1"/>
    </source>
</evidence>
<evidence type="ECO:0000256" key="1">
    <source>
        <dbReference type="SAM" id="SignalP"/>
    </source>
</evidence>
<dbReference type="InterPro" id="IPR034032">
    <property type="entry name" value="Zn_MMP-like_bac"/>
</dbReference>
<feature type="domain" description="DUF5117" evidence="3">
    <location>
        <begin position="102"/>
        <end position="291"/>
    </location>
</feature>
<dbReference type="Pfam" id="PF17162">
    <property type="entry name" value="DUF5118"/>
    <property type="match status" value="1"/>
</dbReference>
<reference evidence="5" key="2">
    <citation type="submission" date="2020-09" db="EMBL/GenBank/DDBJ databases">
        <authorList>
            <person name="Sun Q."/>
            <person name="Kim S."/>
        </authorList>
    </citation>
    <scope>NUCLEOTIDE SEQUENCE</scope>
    <source>
        <strain evidence="5">KCTC 12719</strain>
    </source>
</reference>
<evidence type="ECO:0000313" key="6">
    <source>
        <dbReference type="Proteomes" id="UP000610456"/>
    </source>
</evidence>
<evidence type="ECO:0000259" key="3">
    <source>
        <dbReference type="Pfam" id="PF17148"/>
    </source>
</evidence>
<dbReference type="Pfam" id="PF17148">
    <property type="entry name" value="DUF5117"/>
    <property type="match status" value="1"/>
</dbReference>
<dbReference type="InterPro" id="IPR032534">
    <property type="entry name" value="EcxA_zinc-bd"/>
</dbReference>
<feature type="chain" id="PRO_5036721783" evidence="1">
    <location>
        <begin position="25"/>
        <end position="830"/>
    </location>
</feature>
<protein>
    <submittedName>
        <fullName evidence="5">Glutaminyl-tRNA synthetase</fullName>
    </submittedName>
</protein>
<proteinExistence type="predicted"/>
<dbReference type="SUPFAM" id="SSF55486">
    <property type="entry name" value="Metalloproteases ('zincins'), catalytic domain"/>
    <property type="match status" value="1"/>
</dbReference>
<dbReference type="Pfam" id="PF16313">
    <property type="entry name" value="DUF4953"/>
    <property type="match status" value="1"/>
</dbReference>
<dbReference type="InterPro" id="IPR033428">
    <property type="entry name" value="DUF5118"/>
</dbReference>
<keyword evidence="1" id="KW-0732">Signal</keyword>
<dbReference type="PROSITE" id="PS51257">
    <property type="entry name" value="PROKAR_LIPOPROTEIN"/>
    <property type="match status" value="1"/>
</dbReference>
<reference evidence="5" key="1">
    <citation type="journal article" date="2014" name="Int. J. Syst. Evol. Microbiol.">
        <title>Complete genome sequence of Corynebacterium casei LMG S-19264T (=DSM 44701T), isolated from a smear-ripened cheese.</title>
        <authorList>
            <consortium name="US DOE Joint Genome Institute (JGI-PGF)"/>
            <person name="Walter F."/>
            <person name="Albersmeier A."/>
            <person name="Kalinowski J."/>
            <person name="Ruckert C."/>
        </authorList>
    </citation>
    <scope>NUCLEOTIDE SEQUENCE</scope>
    <source>
        <strain evidence="5">KCTC 12719</strain>
    </source>
</reference>
<dbReference type="EMBL" id="BMXB01000026">
    <property type="protein sequence ID" value="GHA51222.1"/>
    <property type="molecule type" value="Genomic_DNA"/>
</dbReference>
<dbReference type="CDD" id="cd04276">
    <property type="entry name" value="ZnMc_MMP_like_2"/>
    <property type="match status" value="1"/>
</dbReference>